<dbReference type="AlphaFoldDB" id="A0A8H3QKW9"/>
<gene>
    <name evidence="1" type="ORF">RCL2_001006400</name>
</gene>
<accession>A0A8H3QKW9</accession>
<comment type="caution">
    <text evidence="1">The sequence shown here is derived from an EMBL/GenBank/DDBJ whole genome shotgun (WGS) entry which is preliminary data.</text>
</comment>
<proteinExistence type="predicted"/>
<reference evidence="1" key="1">
    <citation type="submission" date="2019-10" db="EMBL/GenBank/DDBJ databases">
        <title>Conservation and host-specific expression of non-tandemly repeated heterogenous ribosome RNA gene in arbuscular mycorrhizal fungi.</title>
        <authorList>
            <person name="Maeda T."/>
            <person name="Kobayashi Y."/>
            <person name="Nakagawa T."/>
            <person name="Ezawa T."/>
            <person name="Yamaguchi K."/>
            <person name="Bino T."/>
            <person name="Nishimoto Y."/>
            <person name="Shigenobu S."/>
            <person name="Kawaguchi M."/>
        </authorList>
    </citation>
    <scope>NUCLEOTIDE SEQUENCE</scope>
    <source>
        <strain evidence="1">HR1</strain>
    </source>
</reference>
<dbReference type="Proteomes" id="UP000615446">
    <property type="component" value="Unassembled WGS sequence"/>
</dbReference>
<dbReference type="EMBL" id="BLAL01000063">
    <property type="protein sequence ID" value="GES82882.1"/>
    <property type="molecule type" value="Genomic_DNA"/>
</dbReference>
<sequence length="98" mass="11491">MDCKNAGKGNKCKKVTRAEEDERKGIKEFDTRNKYELSLSKITLKEALVASRNLQERNNLVAVLFRELDCGSFKRFGYFRKSCKDEARPEENERLKNR</sequence>
<evidence type="ECO:0000313" key="2">
    <source>
        <dbReference type="Proteomes" id="UP000615446"/>
    </source>
</evidence>
<name>A0A8H3QKW9_9GLOM</name>
<evidence type="ECO:0000313" key="1">
    <source>
        <dbReference type="EMBL" id="GES82882.1"/>
    </source>
</evidence>
<protein>
    <submittedName>
        <fullName evidence="1">Uncharacterized protein</fullName>
    </submittedName>
</protein>
<organism evidence="1 2">
    <name type="scientific">Rhizophagus clarus</name>
    <dbReference type="NCBI Taxonomy" id="94130"/>
    <lineage>
        <taxon>Eukaryota</taxon>
        <taxon>Fungi</taxon>
        <taxon>Fungi incertae sedis</taxon>
        <taxon>Mucoromycota</taxon>
        <taxon>Glomeromycotina</taxon>
        <taxon>Glomeromycetes</taxon>
        <taxon>Glomerales</taxon>
        <taxon>Glomeraceae</taxon>
        <taxon>Rhizophagus</taxon>
    </lineage>
</organism>